<dbReference type="OrthoDB" id="5429214at2759"/>
<gene>
    <name evidence="1" type="ORF">KCU76_g7883</name>
</gene>
<comment type="caution">
    <text evidence="1">The sequence shown here is derived from an EMBL/GenBank/DDBJ whole genome shotgun (WGS) entry which is preliminary data.</text>
</comment>
<proteinExistence type="predicted"/>
<dbReference type="Proteomes" id="UP000779574">
    <property type="component" value="Unassembled WGS sequence"/>
</dbReference>
<protein>
    <submittedName>
        <fullName evidence="1">Uncharacterized protein</fullName>
    </submittedName>
</protein>
<dbReference type="EMBL" id="JAHFXF010000292">
    <property type="protein sequence ID" value="KAG9690835.1"/>
    <property type="molecule type" value="Genomic_DNA"/>
</dbReference>
<sequence>MIATFSDFLTVLDQMALVPAELQASLDSSALTPSQAEVLRQIATHFLEPESLPQSGSSVRPVPASLDPWRTFHRCNHLVLDPVYHKILISGPQHFVDSYRDATVYDGVMLASRAAEHQSVKRLRELLISLALYDIGRDRFSRFSGNKLSDRMKDELQSLFPEGDVIEQYKAGKNLTHLCEKFGLGCVLYLANLLSKDFLCKKFTASGRYHDGAIDHLNTLHLQQVARESGANDFVEKAKALSLMYLKMRTSQC</sequence>
<organism evidence="1 2">
    <name type="scientific">Aureobasidium melanogenum</name>
    <name type="common">Aureobasidium pullulans var. melanogenum</name>
    <dbReference type="NCBI Taxonomy" id="46634"/>
    <lineage>
        <taxon>Eukaryota</taxon>
        <taxon>Fungi</taxon>
        <taxon>Dikarya</taxon>
        <taxon>Ascomycota</taxon>
        <taxon>Pezizomycotina</taxon>
        <taxon>Dothideomycetes</taxon>
        <taxon>Dothideomycetidae</taxon>
        <taxon>Dothideales</taxon>
        <taxon>Saccotheciaceae</taxon>
        <taxon>Aureobasidium</taxon>
    </lineage>
</organism>
<accession>A0A9P8EH13</accession>
<name>A0A9P8EH13_AURME</name>
<reference evidence="1" key="1">
    <citation type="journal article" date="2021" name="J Fungi (Basel)">
        <title>Virulence traits and population genomics of the black yeast Aureobasidium melanogenum.</title>
        <authorList>
            <person name="Cernosa A."/>
            <person name="Sun X."/>
            <person name="Gostincar C."/>
            <person name="Fang C."/>
            <person name="Gunde-Cimerman N."/>
            <person name="Song Z."/>
        </authorList>
    </citation>
    <scope>NUCLEOTIDE SEQUENCE</scope>
    <source>
        <strain evidence="1">EXF-9911</strain>
    </source>
</reference>
<reference evidence="1" key="2">
    <citation type="submission" date="2021-08" db="EMBL/GenBank/DDBJ databases">
        <authorList>
            <person name="Gostincar C."/>
            <person name="Sun X."/>
            <person name="Song Z."/>
            <person name="Gunde-Cimerman N."/>
        </authorList>
    </citation>
    <scope>NUCLEOTIDE SEQUENCE</scope>
    <source>
        <strain evidence="1">EXF-9911</strain>
    </source>
</reference>
<evidence type="ECO:0000313" key="1">
    <source>
        <dbReference type="EMBL" id="KAG9690835.1"/>
    </source>
</evidence>
<evidence type="ECO:0000313" key="2">
    <source>
        <dbReference type="Proteomes" id="UP000779574"/>
    </source>
</evidence>
<feature type="non-terminal residue" evidence="1">
    <location>
        <position position="1"/>
    </location>
</feature>
<dbReference type="AlphaFoldDB" id="A0A9P8EH13"/>